<keyword evidence="2" id="KW-0812">Transmembrane</keyword>
<dbReference type="EMBL" id="CP026304">
    <property type="protein sequence ID" value="AVZ77054.1"/>
    <property type="molecule type" value="Genomic_DNA"/>
</dbReference>
<keyword evidence="4" id="KW-1185">Reference proteome</keyword>
<name>A0A2R4TD65_9ACTN</name>
<gene>
    <name evidence="3" type="ORF">SLUN_37705</name>
</gene>
<keyword evidence="2" id="KW-1133">Transmembrane helix</keyword>
<dbReference type="KEGG" id="slk:SLUN_37705"/>
<dbReference type="Proteomes" id="UP000244201">
    <property type="component" value="Chromosome"/>
</dbReference>
<sequence>MANPAIRVRLKQGASESDVGALKAWLEREHRLEQLRTNGDLEIKQRAGTEEHGAPMSAAWEILLVLIGAVGSTVFVEVLAQVKSGVRAWQDNRRSVEHGEPPEVEVIPDRDAR</sequence>
<dbReference type="GeneID" id="55660978"/>
<dbReference type="RefSeq" id="WP_108154345.1">
    <property type="nucleotide sequence ID" value="NZ_CP026304.1"/>
</dbReference>
<proteinExistence type="predicted"/>
<keyword evidence="2" id="KW-0472">Membrane</keyword>
<evidence type="ECO:0000256" key="2">
    <source>
        <dbReference type="SAM" id="Phobius"/>
    </source>
</evidence>
<accession>A0A2R4TD65</accession>
<evidence type="ECO:0000313" key="3">
    <source>
        <dbReference type="EMBL" id="AVZ77054.1"/>
    </source>
</evidence>
<feature type="transmembrane region" description="Helical" evidence="2">
    <location>
        <begin position="58"/>
        <end position="80"/>
    </location>
</feature>
<dbReference type="OrthoDB" id="4306766at2"/>
<evidence type="ECO:0000256" key="1">
    <source>
        <dbReference type="SAM" id="MobiDB-lite"/>
    </source>
</evidence>
<organism evidence="3 4">
    <name type="scientific">Streptomyces lunaelactis</name>
    <dbReference type="NCBI Taxonomy" id="1535768"/>
    <lineage>
        <taxon>Bacteria</taxon>
        <taxon>Bacillati</taxon>
        <taxon>Actinomycetota</taxon>
        <taxon>Actinomycetes</taxon>
        <taxon>Kitasatosporales</taxon>
        <taxon>Streptomycetaceae</taxon>
        <taxon>Streptomyces</taxon>
    </lineage>
</organism>
<feature type="region of interest" description="Disordered" evidence="1">
    <location>
        <begin position="93"/>
        <end position="113"/>
    </location>
</feature>
<reference evidence="3 4" key="1">
    <citation type="submission" date="2018-01" db="EMBL/GenBank/DDBJ databases">
        <title>Complete genome sequence of Streptomyces lunaelactis MM109T, a Ferroverdin A producer isolated from cave moonmilk deposits.</title>
        <authorList>
            <person name="Naome A."/>
            <person name="Martinet L."/>
            <person name="Maciejewska M."/>
            <person name="Anderssen S."/>
            <person name="Adam D."/>
            <person name="Tenconi E."/>
            <person name="Deflandre B."/>
            <person name="Arguelles-Arias A."/>
            <person name="Calusinska M."/>
            <person name="Copieters W."/>
            <person name="Karim L."/>
            <person name="Hanikenne M."/>
            <person name="Baurain D."/>
            <person name="van Wezel G."/>
            <person name="Smargiasso N."/>
            <person name="de Pauw E."/>
            <person name="Delfosse P."/>
            <person name="Rigali S."/>
        </authorList>
    </citation>
    <scope>NUCLEOTIDE SEQUENCE [LARGE SCALE GENOMIC DNA]</scope>
    <source>
        <strain evidence="3 4">MM109</strain>
    </source>
</reference>
<evidence type="ECO:0000313" key="4">
    <source>
        <dbReference type="Proteomes" id="UP000244201"/>
    </source>
</evidence>
<dbReference type="AlphaFoldDB" id="A0A2R4TD65"/>
<protein>
    <submittedName>
        <fullName evidence="3">Uncharacterized protein</fullName>
    </submittedName>
</protein>